<dbReference type="Proteomes" id="UP001055784">
    <property type="component" value="Chromosome"/>
</dbReference>
<keyword evidence="3 5" id="KW-0347">Helicase</keyword>
<accession>A0AAE9I7U2</accession>
<dbReference type="InterPro" id="IPR014016">
    <property type="entry name" value="UvrD-like_ATP-bd"/>
</dbReference>
<dbReference type="GO" id="GO:0005524">
    <property type="term" value="F:ATP binding"/>
    <property type="evidence" value="ECO:0007669"/>
    <property type="project" value="UniProtKB-UniRule"/>
</dbReference>
<evidence type="ECO:0000259" key="6">
    <source>
        <dbReference type="PROSITE" id="PS51198"/>
    </source>
</evidence>
<evidence type="ECO:0000256" key="4">
    <source>
        <dbReference type="ARBA" id="ARBA00022840"/>
    </source>
</evidence>
<dbReference type="PROSITE" id="PS51198">
    <property type="entry name" value="UVRD_HELICASE_ATP_BIND"/>
    <property type="match status" value="1"/>
</dbReference>
<keyword evidence="4 5" id="KW-0067">ATP-binding</keyword>
<dbReference type="RefSeq" id="WP_250259154.1">
    <property type="nucleotide sequence ID" value="NZ_CP097770.1"/>
</dbReference>
<dbReference type="SUPFAM" id="SSF52540">
    <property type="entry name" value="P-loop containing nucleoside triphosphate hydrolases"/>
    <property type="match status" value="1"/>
</dbReference>
<name>A0AAE9I7U2_PAEPO</name>
<dbReference type="EMBL" id="CP097770">
    <property type="protein sequence ID" value="URJ48510.1"/>
    <property type="molecule type" value="Genomic_DNA"/>
</dbReference>
<evidence type="ECO:0000313" key="7">
    <source>
        <dbReference type="EMBL" id="URJ48510.1"/>
    </source>
</evidence>
<evidence type="ECO:0000256" key="5">
    <source>
        <dbReference type="PROSITE-ProRule" id="PRU00560"/>
    </source>
</evidence>
<dbReference type="InterPro" id="IPR000212">
    <property type="entry name" value="DNA_helicase_UvrD/REP"/>
</dbReference>
<dbReference type="Gene3D" id="3.40.50.300">
    <property type="entry name" value="P-loop containing nucleotide triphosphate hydrolases"/>
    <property type="match status" value="2"/>
</dbReference>
<keyword evidence="2 5" id="KW-0378">Hydrolase</keyword>
<dbReference type="InterPro" id="IPR027417">
    <property type="entry name" value="P-loop_NTPase"/>
</dbReference>
<dbReference type="PANTHER" id="PTHR11070">
    <property type="entry name" value="UVRD / RECB / PCRA DNA HELICASE FAMILY MEMBER"/>
    <property type="match status" value="1"/>
</dbReference>
<dbReference type="PANTHER" id="PTHR11070:SF3">
    <property type="entry name" value="DNA 3'-5' HELICASE"/>
    <property type="match status" value="1"/>
</dbReference>
<dbReference type="Pfam" id="PF00580">
    <property type="entry name" value="UvrD-helicase"/>
    <property type="match status" value="1"/>
</dbReference>
<gene>
    <name evidence="7" type="ORF">MF626_002751</name>
</gene>
<evidence type="ECO:0000313" key="8">
    <source>
        <dbReference type="Proteomes" id="UP001055784"/>
    </source>
</evidence>
<dbReference type="GO" id="GO:0043138">
    <property type="term" value="F:3'-5' DNA helicase activity"/>
    <property type="evidence" value="ECO:0007669"/>
    <property type="project" value="TreeGrafter"/>
</dbReference>
<feature type="domain" description="UvrD-like helicase ATP-binding" evidence="6">
    <location>
        <begin position="2"/>
        <end position="272"/>
    </location>
</feature>
<keyword evidence="1 5" id="KW-0547">Nucleotide-binding</keyword>
<sequence length="689" mass="80574">MVGEVEQQVYRCIDQEESFIIEAGAGSGKTWTLVQALNYIISKKANEYRKANKRIACITYTRVAKEEIIDRIQGNELVEVKTIHDFLWGIIKPFHRELKDKLIAYLQDRIDKGNETLNSSKVKSVAYKKAEETKIKNLERIEALGKLTDKIQYKENANYKKGIISHDVMLEIANQLIKQNKVLKKLIQDTYPVIFIDEYQDTKEDTAQVLLDQLKVDTNILFGLFGDYHQQIYEKSIGKIDPLLYGLKTIEKTENFRCSQEVINLLNKLRDDQLEQKQAGDSKNGKCLFYYVDDVNLDTEDFINHNLLSKFSISDPYNIKKLYLVTKAIAKKNNYLELHELYDEDDKATFKVGQIKQSFVHRLLPEARLKNKVAEEIYGMLSSELQNSLNNGTLSSNDENFLKEINEKVIKSKKFNALEIFENDVQELNRLELAFPIINRRLLERYFVDHLSIYGRAEGRREKKKDFILKNKDNRDCPFANFLFAIEEMVELYQQNKIQSLLSKTSFKISKLQDKINLNSLLNELIQKSAESKISEIFNFVIQNNLLEVPQKLKKYYEFEVLKDSFFYDLMNLEYAQFQRLYYTVKDSSPFSTNHGTKGAEFNNVVCFINDNDWKSSYSLDGYLSEVDKDQNQRYSKTKNLFYVICSRAKYNLAIVVLSKLSEESIHRAKLLFGEESFIYYNVLQDQLY</sequence>
<dbReference type="AlphaFoldDB" id="A0AAE9I7U2"/>
<evidence type="ECO:0000256" key="1">
    <source>
        <dbReference type="ARBA" id="ARBA00022741"/>
    </source>
</evidence>
<proteinExistence type="predicted"/>
<evidence type="ECO:0000256" key="2">
    <source>
        <dbReference type="ARBA" id="ARBA00022801"/>
    </source>
</evidence>
<dbReference type="GO" id="GO:0016787">
    <property type="term" value="F:hydrolase activity"/>
    <property type="evidence" value="ECO:0007669"/>
    <property type="project" value="UniProtKB-UniRule"/>
</dbReference>
<protein>
    <submittedName>
        <fullName evidence="7">AAA family ATPase</fullName>
    </submittedName>
</protein>
<dbReference type="GO" id="GO:0005829">
    <property type="term" value="C:cytosol"/>
    <property type="evidence" value="ECO:0007669"/>
    <property type="project" value="TreeGrafter"/>
</dbReference>
<reference evidence="7" key="1">
    <citation type="submission" date="2022-11" db="EMBL/GenBank/DDBJ databases">
        <authorList>
            <person name="Vasilchenko N.G."/>
            <person name="Prazdnova E.V."/>
            <person name="Gorovtsov A.V."/>
            <person name="Chistyakov V.A."/>
            <person name="Pak M.L."/>
        </authorList>
    </citation>
    <scope>NUCLEOTIDE SEQUENCE</scope>
    <source>
        <strain evidence="7">R 4.5</strain>
    </source>
</reference>
<dbReference type="GO" id="GO:0000725">
    <property type="term" value="P:recombinational repair"/>
    <property type="evidence" value="ECO:0007669"/>
    <property type="project" value="TreeGrafter"/>
</dbReference>
<feature type="binding site" evidence="5">
    <location>
        <begin position="23"/>
        <end position="30"/>
    </location>
    <ligand>
        <name>ATP</name>
        <dbReference type="ChEBI" id="CHEBI:30616"/>
    </ligand>
</feature>
<evidence type="ECO:0000256" key="3">
    <source>
        <dbReference type="ARBA" id="ARBA00022806"/>
    </source>
</evidence>
<dbReference type="GO" id="GO:0003677">
    <property type="term" value="F:DNA binding"/>
    <property type="evidence" value="ECO:0007669"/>
    <property type="project" value="InterPro"/>
</dbReference>
<organism evidence="7 8">
    <name type="scientific">Paenibacillus polymyxa</name>
    <name type="common">Bacillus polymyxa</name>
    <dbReference type="NCBI Taxonomy" id="1406"/>
    <lineage>
        <taxon>Bacteria</taxon>
        <taxon>Bacillati</taxon>
        <taxon>Bacillota</taxon>
        <taxon>Bacilli</taxon>
        <taxon>Bacillales</taxon>
        <taxon>Paenibacillaceae</taxon>
        <taxon>Paenibacillus</taxon>
    </lineage>
</organism>